<name>A0A0G0EUV2_9BACT</name>
<gene>
    <name evidence="2" type="ORF">US19_C0001G0031</name>
</gene>
<evidence type="ECO:0000256" key="1">
    <source>
        <dbReference type="SAM" id="Coils"/>
    </source>
</evidence>
<protein>
    <recommendedName>
        <fullName evidence="4">YokE-like PH domain-containing protein</fullName>
    </recommendedName>
</protein>
<evidence type="ECO:0008006" key="4">
    <source>
        <dbReference type="Google" id="ProtNLM"/>
    </source>
</evidence>
<accession>A0A0G0EUV2</accession>
<dbReference type="Proteomes" id="UP000034492">
    <property type="component" value="Unassembled WGS sequence"/>
</dbReference>
<keyword evidence="1" id="KW-0175">Coiled coil</keyword>
<sequence>MPITKGQIVFDGEFTQSQIREAKEEIKSEEEQKKQFEKLEGLVERSQDVLFRVKTVFPFDLFPDCLCIDENKVSIISKTFMGTEHVRSVLIGDITDVTVQTTPFLSTLEIIDSSNVRNPIYIKVDNLKTKDAVRARRIIQGLIAVKQSKIDISGLEHRELVSKLEKLGEAKGGE</sequence>
<evidence type="ECO:0000313" key="3">
    <source>
        <dbReference type="Proteomes" id="UP000034492"/>
    </source>
</evidence>
<comment type="caution">
    <text evidence="2">The sequence shown here is derived from an EMBL/GenBank/DDBJ whole genome shotgun (WGS) entry which is preliminary data.</text>
</comment>
<dbReference type="AlphaFoldDB" id="A0A0G0EUV2"/>
<proteinExistence type="predicted"/>
<dbReference type="EMBL" id="LBSA01000001">
    <property type="protein sequence ID" value="KKQ10693.1"/>
    <property type="molecule type" value="Genomic_DNA"/>
</dbReference>
<reference evidence="2 3" key="1">
    <citation type="journal article" date="2015" name="Nature">
        <title>rRNA introns, odd ribosomes, and small enigmatic genomes across a large radiation of phyla.</title>
        <authorList>
            <person name="Brown C.T."/>
            <person name="Hug L.A."/>
            <person name="Thomas B.C."/>
            <person name="Sharon I."/>
            <person name="Castelle C.J."/>
            <person name="Singh A."/>
            <person name="Wilkins M.J."/>
            <person name="Williams K.H."/>
            <person name="Banfield J.F."/>
        </authorList>
    </citation>
    <scope>NUCLEOTIDE SEQUENCE [LARGE SCALE GENOMIC DNA]</scope>
</reference>
<feature type="coiled-coil region" evidence="1">
    <location>
        <begin position="12"/>
        <end position="39"/>
    </location>
</feature>
<organism evidence="2 3">
    <name type="scientific">Candidatus Daviesbacteria bacterium GW2011_GWB1_36_5</name>
    <dbReference type="NCBI Taxonomy" id="1618426"/>
    <lineage>
        <taxon>Bacteria</taxon>
        <taxon>Candidatus Daviesiibacteriota</taxon>
    </lineage>
</organism>
<evidence type="ECO:0000313" key="2">
    <source>
        <dbReference type="EMBL" id="KKQ10693.1"/>
    </source>
</evidence>